<dbReference type="OrthoDB" id="9804126at2"/>
<dbReference type="NCBIfam" id="TIGR01082">
    <property type="entry name" value="murC"/>
    <property type="match status" value="1"/>
</dbReference>
<dbReference type="InterPro" id="IPR004101">
    <property type="entry name" value="Mur_ligase_C"/>
</dbReference>
<dbReference type="InterPro" id="IPR050061">
    <property type="entry name" value="MurCDEF_pg_biosynth"/>
</dbReference>
<dbReference type="FunFam" id="3.40.1190.10:FF:000001">
    <property type="entry name" value="UDP-N-acetylmuramate--L-alanine ligase"/>
    <property type="match status" value="1"/>
</dbReference>
<evidence type="ECO:0000256" key="10">
    <source>
        <dbReference type="ARBA" id="ARBA00022984"/>
    </source>
</evidence>
<keyword evidence="8 14" id="KW-0067">ATP-binding</keyword>
<evidence type="ECO:0000256" key="2">
    <source>
        <dbReference type="ARBA" id="ARBA00004752"/>
    </source>
</evidence>
<dbReference type="STRING" id="1777141.AWB80_05350"/>
<dbReference type="InterPro" id="IPR036565">
    <property type="entry name" value="Mur-like_cat_sf"/>
</dbReference>
<dbReference type="SUPFAM" id="SSF53623">
    <property type="entry name" value="MurD-like peptide ligases, catalytic domain"/>
    <property type="match status" value="1"/>
</dbReference>
<keyword evidence="9 14" id="KW-0133">Cell shape</keyword>
<comment type="caution">
    <text evidence="18">The sequence shown here is derived from an EMBL/GenBank/DDBJ whole genome shotgun (WGS) entry which is preliminary data.</text>
</comment>
<dbReference type="InterPro" id="IPR000713">
    <property type="entry name" value="Mur_ligase_N"/>
</dbReference>
<dbReference type="HAMAP" id="MF_00046">
    <property type="entry name" value="MurC"/>
    <property type="match status" value="1"/>
</dbReference>
<keyword evidence="10 14" id="KW-0573">Peptidoglycan synthesis</keyword>
<dbReference type="Pfam" id="PF08245">
    <property type="entry name" value="Mur_ligase_M"/>
    <property type="match status" value="1"/>
</dbReference>
<evidence type="ECO:0000256" key="5">
    <source>
        <dbReference type="ARBA" id="ARBA00022598"/>
    </source>
</evidence>
<evidence type="ECO:0000256" key="12">
    <source>
        <dbReference type="ARBA" id="ARBA00023316"/>
    </source>
</evidence>
<dbReference type="PANTHER" id="PTHR43445">
    <property type="entry name" value="UDP-N-ACETYLMURAMATE--L-ALANINE LIGASE-RELATED"/>
    <property type="match status" value="1"/>
</dbReference>
<evidence type="ECO:0000256" key="6">
    <source>
        <dbReference type="ARBA" id="ARBA00022618"/>
    </source>
</evidence>
<keyword evidence="11 14" id="KW-0131">Cell cycle</keyword>
<evidence type="ECO:0000256" key="13">
    <source>
        <dbReference type="ARBA" id="ARBA00047833"/>
    </source>
</evidence>
<feature type="binding site" evidence="14">
    <location>
        <begin position="112"/>
        <end position="118"/>
    </location>
    <ligand>
        <name>ATP</name>
        <dbReference type="ChEBI" id="CHEBI:30616"/>
    </ligand>
</feature>
<dbReference type="Pfam" id="PF01225">
    <property type="entry name" value="Mur_ligase"/>
    <property type="match status" value="1"/>
</dbReference>
<evidence type="ECO:0000256" key="14">
    <source>
        <dbReference type="HAMAP-Rule" id="MF_00046"/>
    </source>
</evidence>
<evidence type="ECO:0000256" key="9">
    <source>
        <dbReference type="ARBA" id="ARBA00022960"/>
    </source>
</evidence>
<dbReference type="GO" id="GO:0005737">
    <property type="term" value="C:cytoplasm"/>
    <property type="evidence" value="ECO:0007669"/>
    <property type="project" value="UniProtKB-SubCell"/>
</dbReference>
<keyword evidence="6 14" id="KW-0132">Cell division</keyword>
<dbReference type="Gene3D" id="3.40.1190.10">
    <property type="entry name" value="Mur-like, catalytic domain"/>
    <property type="match status" value="1"/>
</dbReference>
<keyword evidence="12 14" id="KW-0961">Cell wall biogenesis/degradation</keyword>
<reference evidence="18" key="1">
    <citation type="submission" date="2016-01" db="EMBL/GenBank/DDBJ databases">
        <authorList>
            <person name="Peeters C."/>
        </authorList>
    </citation>
    <scope>NUCLEOTIDE SEQUENCE [LARGE SCALE GENOMIC DNA]</scope>
    <source>
        <strain evidence="18">LMG 29323</strain>
    </source>
</reference>
<comment type="pathway">
    <text evidence="2 14">Cell wall biogenesis; peptidoglycan biosynthesis.</text>
</comment>
<dbReference type="GO" id="GO:0008360">
    <property type="term" value="P:regulation of cell shape"/>
    <property type="evidence" value="ECO:0007669"/>
    <property type="project" value="UniProtKB-KW"/>
</dbReference>
<keyword evidence="19" id="KW-1185">Reference proteome</keyword>
<dbReference type="UniPathway" id="UPA00219"/>
<dbReference type="InterPro" id="IPR036615">
    <property type="entry name" value="Mur_ligase_C_dom_sf"/>
</dbReference>
<sequence>MKHIVKHIHFVGIGGAGMSGIAEVLLNLGYHVSGSDLSNGAVTERLRALGARVEIGHHEQNIEGANAVVVSTAVRADNPEVLAARHRRVPIVPRAVMLAELMRLKQGIAIAGTHGKTTTTSLVASVLAAGGLDPTFVIGGRLNSAGANARLGTGDFIVAEADESDASFLNLFPVIEVITNIDADHMDTYGHDFARLKQAFIEFTHRLPFYGIAVLCVDDPNVREILPFVSKPIIRYGLGAEAQVRAVNVEARDGRMHFTTLREDAPSLDIVLNLPGTHNVQNALAAIAIATELEVADADIQRALAEFNGVGRRFQRYGEVSASDGAGAYTLIDDYGHHPVEMAATIAAARGAFPGRRLVLAFQPHRYTRTRDCFEDFVRVLSTVDALVLTDVYAAGEAPIVAADGRALARAIRVAGKVEPVFVDTVDEVPDAVTTIARNGDVVITMGAGSIGGVCGKLANVANGQN</sequence>
<dbReference type="AlphaFoldDB" id="A0A158CKW8"/>
<evidence type="ECO:0000256" key="11">
    <source>
        <dbReference type="ARBA" id="ARBA00023306"/>
    </source>
</evidence>
<protein>
    <recommendedName>
        <fullName evidence="3 14">UDP-N-acetylmuramate--L-alanine ligase</fullName>
        <ecNumber evidence="3 14">6.3.2.8</ecNumber>
    </recommendedName>
    <alternativeName>
        <fullName evidence="14">UDP-N-acetylmuramoyl-L-alanine synthetase</fullName>
    </alternativeName>
</protein>
<evidence type="ECO:0000259" key="16">
    <source>
        <dbReference type="Pfam" id="PF02875"/>
    </source>
</evidence>
<gene>
    <name evidence="14" type="primary">murC</name>
    <name evidence="18" type="ORF">AWB80_05350</name>
</gene>
<accession>A0A158CKW8</accession>
<evidence type="ECO:0000256" key="8">
    <source>
        <dbReference type="ARBA" id="ARBA00022840"/>
    </source>
</evidence>
<dbReference type="GO" id="GO:0051301">
    <property type="term" value="P:cell division"/>
    <property type="evidence" value="ECO:0007669"/>
    <property type="project" value="UniProtKB-KW"/>
</dbReference>
<feature type="domain" description="Mur ligase N-terminal catalytic" evidence="15">
    <location>
        <begin position="7"/>
        <end position="105"/>
    </location>
</feature>
<dbReference type="Gene3D" id="3.90.190.20">
    <property type="entry name" value="Mur ligase, C-terminal domain"/>
    <property type="match status" value="1"/>
</dbReference>
<dbReference type="GO" id="GO:0008763">
    <property type="term" value="F:UDP-N-acetylmuramate-L-alanine ligase activity"/>
    <property type="evidence" value="ECO:0007669"/>
    <property type="project" value="UniProtKB-UniRule"/>
</dbReference>
<proteinExistence type="inferred from homology"/>
<comment type="subcellular location">
    <subcellularLocation>
        <location evidence="1 14">Cytoplasm</location>
    </subcellularLocation>
</comment>
<name>A0A158CKW8_9BURK</name>
<evidence type="ECO:0000256" key="7">
    <source>
        <dbReference type="ARBA" id="ARBA00022741"/>
    </source>
</evidence>
<dbReference type="Gene3D" id="3.40.50.720">
    <property type="entry name" value="NAD(P)-binding Rossmann-like Domain"/>
    <property type="match status" value="1"/>
</dbReference>
<dbReference type="Proteomes" id="UP000054911">
    <property type="component" value="Unassembled WGS sequence"/>
</dbReference>
<comment type="similarity">
    <text evidence="14">Belongs to the MurCDEF family.</text>
</comment>
<feature type="domain" description="Mur ligase central" evidence="17">
    <location>
        <begin position="110"/>
        <end position="290"/>
    </location>
</feature>
<comment type="function">
    <text evidence="14">Cell wall formation.</text>
</comment>
<evidence type="ECO:0000313" key="18">
    <source>
        <dbReference type="EMBL" id="SAK82516.1"/>
    </source>
</evidence>
<dbReference type="PANTHER" id="PTHR43445:SF3">
    <property type="entry name" value="UDP-N-ACETYLMURAMATE--L-ALANINE LIGASE"/>
    <property type="match status" value="1"/>
</dbReference>
<dbReference type="GO" id="GO:0071555">
    <property type="term" value="P:cell wall organization"/>
    <property type="evidence" value="ECO:0007669"/>
    <property type="project" value="UniProtKB-KW"/>
</dbReference>
<comment type="catalytic activity">
    <reaction evidence="13 14">
        <text>UDP-N-acetyl-alpha-D-muramate + L-alanine + ATP = UDP-N-acetyl-alpha-D-muramoyl-L-alanine + ADP + phosphate + H(+)</text>
        <dbReference type="Rhea" id="RHEA:23372"/>
        <dbReference type="ChEBI" id="CHEBI:15378"/>
        <dbReference type="ChEBI" id="CHEBI:30616"/>
        <dbReference type="ChEBI" id="CHEBI:43474"/>
        <dbReference type="ChEBI" id="CHEBI:57972"/>
        <dbReference type="ChEBI" id="CHEBI:70757"/>
        <dbReference type="ChEBI" id="CHEBI:83898"/>
        <dbReference type="ChEBI" id="CHEBI:456216"/>
        <dbReference type="EC" id="6.3.2.8"/>
    </reaction>
</comment>
<dbReference type="InterPro" id="IPR013221">
    <property type="entry name" value="Mur_ligase_cen"/>
</dbReference>
<evidence type="ECO:0000256" key="3">
    <source>
        <dbReference type="ARBA" id="ARBA00012211"/>
    </source>
</evidence>
<dbReference type="Pfam" id="PF02875">
    <property type="entry name" value="Mur_ligase_C"/>
    <property type="match status" value="1"/>
</dbReference>
<feature type="domain" description="Mur ligase C-terminal" evidence="16">
    <location>
        <begin position="312"/>
        <end position="449"/>
    </location>
</feature>
<dbReference type="EMBL" id="FCOE02000022">
    <property type="protein sequence ID" value="SAK82516.1"/>
    <property type="molecule type" value="Genomic_DNA"/>
</dbReference>
<dbReference type="InterPro" id="IPR005758">
    <property type="entry name" value="UDP-N-AcMur_Ala_ligase_MurC"/>
</dbReference>
<evidence type="ECO:0000259" key="15">
    <source>
        <dbReference type="Pfam" id="PF01225"/>
    </source>
</evidence>
<evidence type="ECO:0000313" key="19">
    <source>
        <dbReference type="Proteomes" id="UP000054911"/>
    </source>
</evidence>
<dbReference type="SUPFAM" id="SSF51984">
    <property type="entry name" value="MurCD N-terminal domain"/>
    <property type="match status" value="1"/>
</dbReference>
<evidence type="ECO:0000259" key="17">
    <source>
        <dbReference type="Pfam" id="PF08245"/>
    </source>
</evidence>
<organism evidence="18 19">
    <name type="scientific">Caballeronia pedi</name>
    <dbReference type="NCBI Taxonomy" id="1777141"/>
    <lineage>
        <taxon>Bacteria</taxon>
        <taxon>Pseudomonadati</taxon>
        <taxon>Pseudomonadota</taxon>
        <taxon>Betaproteobacteria</taxon>
        <taxon>Burkholderiales</taxon>
        <taxon>Burkholderiaceae</taxon>
        <taxon>Caballeronia</taxon>
    </lineage>
</organism>
<evidence type="ECO:0000256" key="4">
    <source>
        <dbReference type="ARBA" id="ARBA00022490"/>
    </source>
</evidence>
<dbReference type="GO" id="GO:0009252">
    <property type="term" value="P:peptidoglycan biosynthetic process"/>
    <property type="evidence" value="ECO:0007669"/>
    <property type="project" value="UniProtKB-UniRule"/>
</dbReference>
<dbReference type="RefSeq" id="WP_061177713.1">
    <property type="nucleotide sequence ID" value="NZ_FCOE02000022.1"/>
</dbReference>
<evidence type="ECO:0000256" key="1">
    <source>
        <dbReference type="ARBA" id="ARBA00004496"/>
    </source>
</evidence>
<dbReference type="EC" id="6.3.2.8" evidence="3 14"/>
<dbReference type="GO" id="GO:0005524">
    <property type="term" value="F:ATP binding"/>
    <property type="evidence" value="ECO:0007669"/>
    <property type="project" value="UniProtKB-UniRule"/>
</dbReference>
<keyword evidence="5 14" id="KW-0436">Ligase</keyword>
<dbReference type="SUPFAM" id="SSF53244">
    <property type="entry name" value="MurD-like peptide ligases, peptide-binding domain"/>
    <property type="match status" value="1"/>
</dbReference>
<keyword evidence="4 14" id="KW-0963">Cytoplasm</keyword>
<keyword evidence="7 14" id="KW-0547">Nucleotide-binding</keyword>